<dbReference type="EMBL" id="ML769942">
    <property type="protein sequence ID" value="KAE9385821.1"/>
    <property type="molecule type" value="Genomic_DNA"/>
</dbReference>
<dbReference type="Proteomes" id="UP000799118">
    <property type="component" value="Unassembled WGS sequence"/>
</dbReference>
<keyword evidence="2" id="KW-1185">Reference proteome</keyword>
<gene>
    <name evidence="1" type="ORF">BT96DRAFT_949565</name>
</gene>
<organism evidence="1 2">
    <name type="scientific">Gymnopus androsaceus JB14</name>
    <dbReference type="NCBI Taxonomy" id="1447944"/>
    <lineage>
        <taxon>Eukaryota</taxon>
        <taxon>Fungi</taxon>
        <taxon>Dikarya</taxon>
        <taxon>Basidiomycota</taxon>
        <taxon>Agaricomycotina</taxon>
        <taxon>Agaricomycetes</taxon>
        <taxon>Agaricomycetidae</taxon>
        <taxon>Agaricales</taxon>
        <taxon>Marasmiineae</taxon>
        <taxon>Omphalotaceae</taxon>
        <taxon>Gymnopus</taxon>
    </lineage>
</organism>
<proteinExistence type="predicted"/>
<evidence type="ECO:0000313" key="2">
    <source>
        <dbReference type="Proteomes" id="UP000799118"/>
    </source>
</evidence>
<dbReference type="AlphaFoldDB" id="A0A6A4GJM3"/>
<accession>A0A6A4GJM3</accession>
<name>A0A6A4GJM3_9AGAR</name>
<evidence type="ECO:0000313" key="1">
    <source>
        <dbReference type="EMBL" id="KAE9385821.1"/>
    </source>
</evidence>
<protein>
    <submittedName>
        <fullName evidence="1">Uncharacterized protein</fullName>
    </submittedName>
</protein>
<reference evidence="1" key="1">
    <citation type="journal article" date="2019" name="Environ. Microbiol.">
        <title>Fungal ecological strategies reflected in gene transcription - a case study of two litter decomposers.</title>
        <authorList>
            <person name="Barbi F."/>
            <person name="Kohler A."/>
            <person name="Barry K."/>
            <person name="Baskaran P."/>
            <person name="Daum C."/>
            <person name="Fauchery L."/>
            <person name="Ihrmark K."/>
            <person name="Kuo A."/>
            <person name="LaButti K."/>
            <person name="Lipzen A."/>
            <person name="Morin E."/>
            <person name="Grigoriev I.V."/>
            <person name="Henrissat B."/>
            <person name="Lindahl B."/>
            <person name="Martin F."/>
        </authorList>
    </citation>
    <scope>NUCLEOTIDE SEQUENCE</scope>
    <source>
        <strain evidence="1">JB14</strain>
    </source>
</reference>
<sequence length="163" mass="17961">MSAASRDQMGIQIESPATVYKPLRYPDLGSIREAGQDAWERAFNPITRPRPSAEATTTLYATPSTAIKIELFWWDFGEEVVDVGEDGGERWIEEIMDDGIVVKAGKLDWGLISESRQGQGRVRGGLEVKVDAEAANEGADWVSNLDNRGGNRGIPLVLMRLDL</sequence>